<dbReference type="Gene3D" id="3.30.70.270">
    <property type="match status" value="1"/>
</dbReference>
<protein>
    <recommendedName>
        <fullName evidence="1">Reverse transcriptase/retrotransposon-derived protein RNase H-like domain-containing protein</fullName>
    </recommendedName>
</protein>
<dbReference type="InterPro" id="IPR041577">
    <property type="entry name" value="RT_RNaseH_2"/>
</dbReference>
<reference evidence="2 3" key="1">
    <citation type="submission" date="2017-11" db="EMBL/GenBank/DDBJ databases">
        <title>De-novo sequencing of pomegranate (Punica granatum L.) genome.</title>
        <authorList>
            <person name="Akparov Z."/>
            <person name="Amiraslanov A."/>
            <person name="Hajiyeva S."/>
            <person name="Abbasov M."/>
            <person name="Kaur K."/>
            <person name="Hamwieh A."/>
            <person name="Solovyev V."/>
            <person name="Salamov A."/>
            <person name="Braich B."/>
            <person name="Kosarev P."/>
            <person name="Mahmoud A."/>
            <person name="Hajiyev E."/>
            <person name="Babayeva S."/>
            <person name="Izzatullayeva V."/>
            <person name="Mammadov A."/>
            <person name="Mammadov A."/>
            <person name="Sharifova S."/>
            <person name="Ojaghi J."/>
            <person name="Eynullazada K."/>
            <person name="Bayramov B."/>
            <person name="Abdulazimova A."/>
            <person name="Shahmuradov I."/>
        </authorList>
    </citation>
    <scope>NUCLEOTIDE SEQUENCE [LARGE SCALE GENOMIC DNA]</scope>
    <source>
        <strain evidence="3">cv. AG2017</strain>
        <tissue evidence="2">Leaf</tissue>
    </source>
</reference>
<evidence type="ECO:0000313" key="2">
    <source>
        <dbReference type="EMBL" id="PKI73048.1"/>
    </source>
</evidence>
<keyword evidence="3" id="KW-1185">Reference proteome</keyword>
<dbReference type="Proteomes" id="UP000233551">
    <property type="component" value="Unassembled WGS sequence"/>
</dbReference>
<dbReference type="PANTHER" id="PTHR34072">
    <property type="entry name" value="ENZYMATIC POLYPROTEIN-RELATED"/>
    <property type="match status" value="1"/>
</dbReference>
<proteinExistence type="predicted"/>
<dbReference type="InterPro" id="IPR043502">
    <property type="entry name" value="DNA/RNA_pol_sf"/>
</dbReference>
<dbReference type="Pfam" id="PF17919">
    <property type="entry name" value="RT_RNaseH_2"/>
    <property type="match status" value="1"/>
</dbReference>
<dbReference type="InterPro" id="IPR043128">
    <property type="entry name" value="Rev_trsase/Diguanyl_cyclase"/>
</dbReference>
<comment type="caution">
    <text evidence="2">The sequence shown here is derived from an EMBL/GenBank/DDBJ whole genome shotgun (WGS) entry which is preliminary data.</text>
</comment>
<dbReference type="Gene3D" id="3.10.20.370">
    <property type="match status" value="1"/>
</dbReference>
<dbReference type="FunFam" id="3.10.20.370:FF:000001">
    <property type="entry name" value="Retrovirus-related Pol polyprotein from transposon 17.6-like protein"/>
    <property type="match status" value="1"/>
</dbReference>
<dbReference type="SUPFAM" id="SSF56672">
    <property type="entry name" value="DNA/RNA polymerases"/>
    <property type="match status" value="1"/>
</dbReference>
<accession>A0A2I0KX70</accession>
<dbReference type="CDD" id="cd09274">
    <property type="entry name" value="RNase_HI_RT_Ty3"/>
    <property type="match status" value="1"/>
</dbReference>
<evidence type="ECO:0000259" key="1">
    <source>
        <dbReference type="Pfam" id="PF17919"/>
    </source>
</evidence>
<dbReference type="PANTHER" id="PTHR34072:SF52">
    <property type="entry name" value="RIBONUCLEASE H"/>
    <property type="match status" value="1"/>
</dbReference>
<evidence type="ECO:0000313" key="3">
    <source>
        <dbReference type="Proteomes" id="UP000233551"/>
    </source>
</evidence>
<dbReference type="STRING" id="22663.A0A2I0KX70"/>
<organism evidence="2 3">
    <name type="scientific">Punica granatum</name>
    <name type="common">Pomegranate</name>
    <dbReference type="NCBI Taxonomy" id="22663"/>
    <lineage>
        <taxon>Eukaryota</taxon>
        <taxon>Viridiplantae</taxon>
        <taxon>Streptophyta</taxon>
        <taxon>Embryophyta</taxon>
        <taxon>Tracheophyta</taxon>
        <taxon>Spermatophyta</taxon>
        <taxon>Magnoliopsida</taxon>
        <taxon>eudicotyledons</taxon>
        <taxon>Gunneridae</taxon>
        <taxon>Pentapetalae</taxon>
        <taxon>rosids</taxon>
        <taxon>malvids</taxon>
        <taxon>Myrtales</taxon>
        <taxon>Lythraceae</taxon>
        <taxon>Punica</taxon>
    </lineage>
</organism>
<feature type="domain" description="Reverse transcriptase/retrotransposon-derived protein RNase H-like" evidence="1">
    <location>
        <begin position="9"/>
        <end position="102"/>
    </location>
</feature>
<dbReference type="AlphaFoldDB" id="A0A2I0KX70"/>
<name>A0A2I0KX70_PUNGR</name>
<sequence length="114" mass="13298">MRKSVKFEWTDECEQSFQELKKRLTTAPVLVIPSTDEGFVIYSDASHQGLGCVLMQNGRVVTYASRQLRNHEKNYPTHDLELAAVVFALKLWRHYLYGARCEIYTDHKSLKYLD</sequence>
<dbReference type="EMBL" id="PGOL01000298">
    <property type="protein sequence ID" value="PKI73048.1"/>
    <property type="molecule type" value="Genomic_DNA"/>
</dbReference>
<gene>
    <name evidence="2" type="ORF">CRG98_006543</name>
</gene>